<proteinExistence type="predicted"/>
<organism evidence="1 2">
    <name type="scientific">Streptomyces citrinus</name>
    <dbReference type="NCBI Taxonomy" id="3118173"/>
    <lineage>
        <taxon>Bacteria</taxon>
        <taxon>Bacillati</taxon>
        <taxon>Actinomycetota</taxon>
        <taxon>Actinomycetes</taxon>
        <taxon>Kitasatosporales</taxon>
        <taxon>Streptomycetaceae</taxon>
        <taxon>Streptomyces</taxon>
    </lineage>
</organism>
<name>A0ACD5AMR3_9ACTN</name>
<reference evidence="1" key="1">
    <citation type="journal article" date="2025" name="Int. J. Syst. Evol. Microbiol.">
        <title>Streptomyces citrinus sp. nov., with yellow diffusible pigment.</title>
        <authorList>
            <person name="He Y."/>
            <person name="Yang E."/>
            <person name="Xu J."/>
            <person name="Sun Y."/>
            <person name="Sun L."/>
        </authorList>
    </citation>
    <scope>NUCLEOTIDE SEQUENCE</scope>
    <source>
        <strain evidence="1">Q6</strain>
    </source>
</reference>
<keyword evidence="2" id="KW-1185">Reference proteome</keyword>
<accession>A0ACD5AMR3</accession>
<dbReference type="EMBL" id="CP146022">
    <property type="protein sequence ID" value="WWQ68525.1"/>
    <property type="molecule type" value="Genomic_DNA"/>
</dbReference>
<evidence type="ECO:0000313" key="2">
    <source>
        <dbReference type="Proteomes" id="UP001432251"/>
    </source>
</evidence>
<sequence length="391" mass="41265">MSIATAPPVPVELPGGRSDLVVVGAGIVGLAHAFEAVRRGLSVTVVERDRRPVGASVRNFGHCCVTAQRGELLDLAAASRTGWVDAAARAGFWAPEAGALVVARSATELAVLEELRDERGADAVRLRTRDEIGDALGRPADARDDLVGGAHLPADLRVNPREAAPRLAAWLARQPGVDILWGTNVVGVESGTVHTSRGPVHGDQVLVCVGHDLDRLHPVEAEAHGIERCRLSMARVEAPPAFRTDAAVLTATSMLRYDGFTAMPSAVPLRAEVTAHSRELLDVVANVMFTRLPDGTVLVGDSHAYDATEIPFQDEGTTELLLREAARVLGVPRVRVTERWQGVYASSGRGPLLVRDVAPGVRALSVTSGIGMTLSFGLAAATFEGALRATA</sequence>
<protein>
    <submittedName>
        <fullName evidence="1">TIGR03364 family FAD-dependent oxidoreductase</fullName>
    </submittedName>
</protein>
<gene>
    <name evidence="1" type="ORF">V2W30_37795</name>
</gene>
<evidence type="ECO:0000313" key="1">
    <source>
        <dbReference type="EMBL" id="WWQ68525.1"/>
    </source>
</evidence>
<dbReference type="Proteomes" id="UP001432251">
    <property type="component" value="Chromosome"/>
</dbReference>